<keyword evidence="1" id="KW-0723">Serine/threonine-protein kinase</keyword>
<dbReference type="InterPro" id="IPR003594">
    <property type="entry name" value="HATPase_dom"/>
</dbReference>
<gene>
    <name evidence="3" type="ORF">C7B64_12090</name>
</gene>
<dbReference type="PANTHER" id="PTHR35526:SF3">
    <property type="entry name" value="ANTI-SIGMA-F FACTOR RSBW"/>
    <property type="match status" value="1"/>
</dbReference>
<evidence type="ECO:0000256" key="1">
    <source>
        <dbReference type="ARBA" id="ARBA00022527"/>
    </source>
</evidence>
<reference evidence="3 4" key="1">
    <citation type="submission" date="2018-02" db="EMBL/GenBank/DDBJ databases">
        <authorList>
            <person name="Cohen D.B."/>
            <person name="Kent A.D."/>
        </authorList>
    </citation>
    <scope>NUCLEOTIDE SEQUENCE [LARGE SCALE GENOMIC DNA]</scope>
    <source>
        <strain evidence="3 4">CCAP 1448/3</strain>
    </source>
</reference>
<sequence>MLSKRVLGGFEDLARHQFPSNLGILEQVLLWFDSLYPEKCPNKSYSPHIPSLVWQQCKLALVEGFTNAVRHAHKNYDREIPPVEIEVKLLSEYLELRIWDRGKAFNLQETLEKRVQEVDNQTEGGRGLILLDKMADKLSYEPVETGRNCLLFIKYYQPQQQLN</sequence>
<dbReference type="Pfam" id="PF13581">
    <property type="entry name" value="HATPase_c_2"/>
    <property type="match status" value="1"/>
</dbReference>
<organism evidence="3 4">
    <name type="scientific">Merismopedia glauca CCAP 1448/3</name>
    <dbReference type="NCBI Taxonomy" id="1296344"/>
    <lineage>
        <taxon>Bacteria</taxon>
        <taxon>Bacillati</taxon>
        <taxon>Cyanobacteriota</taxon>
        <taxon>Cyanophyceae</taxon>
        <taxon>Synechococcales</taxon>
        <taxon>Merismopediaceae</taxon>
        <taxon>Merismopedia</taxon>
    </lineage>
</organism>
<dbReference type="Gene3D" id="3.30.565.10">
    <property type="entry name" value="Histidine kinase-like ATPase, C-terminal domain"/>
    <property type="match status" value="1"/>
</dbReference>
<dbReference type="CDD" id="cd16936">
    <property type="entry name" value="HATPase_RsbW-like"/>
    <property type="match status" value="1"/>
</dbReference>
<keyword evidence="1" id="KW-0808">Transferase</keyword>
<accession>A0A2T1C313</accession>
<proteinExistence type="predicted"/>
<keyword evidence="1" id="KW-0418">Kinase</keyword>
<dbReference type="SUPFAM" id="SSF55874">
    <property type="entry name" value="ATPase domain of HSP90 chaperone/DNA topoisomerase II/histidine kinase"/>
    <property type="match status" value="1"/>
</dbReference>
<dbReference type="OrthoDB" id="424943at2"/>
<evidence type="ECO:0000259" key="2">
    <source>
        <dbReference type="Pfam" id="PF13581"/>
    </source>
</evidence>
<dbReference type="RefSeq" id="WP_106288927.1">
    <property type="nucleotide sequence ID" value="NZ_CAWNTC010000046.1"/>
</dbReference>
<evidence type="ECO:0000313" key="4">
    <source>
        <dbReference type="Proteomes" id="UP000238762"/>
    </source>
</evidence>
<evidence type="ECO:0000313" key="3">
    <source>
        <dbReference type="EMBL" id="PSB02665.1"/>
    </source>
</evidence>
<protein>
    <submittedName>
        <fullName evidence="3">Anti-sigma regulatory factor</fullName>
    </submittedName>
</protein>
<dbReference type="AlphaFoldDB" id="A0A2T1C313"/>
<reference evidence="3 4" key="2">
    <citation type="submission" date="2018-03" db="EMBL/GenBank/DDBJ databases">
        <title>The ancient ancestry and fast evolution of plastids.</title>
        <authorList>
            <person name="Moore K.R."/>
            <person name="Magnabosco C."/>
            <person name="Momper L."/>
            <person name="Gold D.A."/>
            <person name="Bosak T."/>
            <person name="Fournier G.P."/>
        </authorList>
    </citation>
    <scope>NUCLEOTIDE SEQUENCE [LARGE SCALE GENOMIC DNA]</scope>
    <source>
        <strain evidence="3 4">CCAP 1448/3</strain>
    </source>
</reference>
<dbReference type="InterPro" id="IPR036890">
    <property type="entry name" value="HATPase_C_sf"/>
</dbReference>
<dbReference type="PANTHER" id="PTHR35526">
    <property type="entry name" value="ANTI-SIGMA-F FACTOR RSBW-RELATED"/>
    <property type="match status" value="1"/>
</dbReference>
<dbReference type="GO" id="GO:0004674">
    <property type="term" value="F:protein serine/threonine kinase activity"/>
    <property type="evidence" value="ECO:0007669"/>
    <property type="project" value="UniProtKB-KW"/>
</dbReference>
<dbReference type="EMBL" id="PVWJ01000053">
    <property type="protein sequence ID" value="PSB02665.1"/>
    <property type="molecule type" value="Genomic_DNA"/>
</dbReference>
<dbReference type="Proteomes" id="UP000238762">
    <property type="component" value="Unassembled WGS sequence"/>
</dbReference>
<comment type="caution">
    <text evidence="3">The sequence shown here is derived from an EMBL/GenBank/DDBJ whole genome shotgun (WGS) entry which is preliminary data.</text>
</comment>
<feature type="domain" description="Histidine kinase/HSP90-like ATPase" evidence="2">
    <location>
        <begin position="49"/>
        <end position="153"/>
    </location>
</feature>
<keyword evidence="4" id="KW-1185">Reference proteome</keyword>
<name>A0A2T1C313_9CYAN</name>
<dbReference type="InterPro" id="IPR050267">
    <property type="entry name" value="Anti-sigma-factor_SerPK"/>
</dbReference>